<feature type="repeat" description="TPR" evidence="8">
    <location>
        <begin position="212"/>
        <end position="245"/>
    </location>
</feature>
<dbReference type="InterPro" id="IPR004027">
    <property type="entry name" value="SEC_C_motif"/>
</dbReference>
<dbReference type="EC" id="2.4.1.255" evidence="3"/>
<evidence type="ECO:0000313" key="10">
    <source>
        <dbReference type="EMBL" id="GAA4015295.1"/>
    </source>
</evidence>
<keyword evidence="7 8" id="KW-0802">TPR repeat</keyword>
<feature type="repeat" description="TPR" evidence="8">
    <location>
        <begin position="144"/>
        <end position="177"/>
    </location>
</feature>
<comment type="pathway">
    <text evidence="1">Protein modification; protein glycosylation.</text>
</comment>
<protein>
    <recommendedName>
        <fullName evidence="3">protein O-GlcNAc transferase</fullName>
        <ecNumber evidence="3">2.4.1.255</ecNumber>
    </recommendedName>
</protein>
<comment type="similarity">
    <text evidence="2">Belongs to the glycosyltransferase 41 family. O-GlcNAc transferase subfamily.</text>
</comment>
<dbReference type="InterPro" id="IPR019734">
    <property type="entry name" value="TPR_rpt"/>
</dbReference>
<dbReference type="Gene3D" id="3.40.50.2000">
    <property type="entry name" value="Glycogen Phosphorylase B"/>
    <property type="match status" value="1"/>
</dbReference>
<evidence type="ECO:0000256" key="2">
    <source>
        <dbReference type="ARBA" id="ARBA00005386"/>
    </source>
</evidence>
<accession>A0ABP7SRL8</accession>
<dbReference type="Pfam" id="PF13844">
    <property type="entry name" value="Glyco_transf_41"/>
    <property type="match status" value="2"/>
</dbReference>
<dbReference type="InterPro" id="IPR051939">
    <property type="entry name" value="Glycosyltr_41/O-GlcNAc_trsf"/>
</dbReference>
<dbReference type="EMBL" id="BAAAZE010000005">
    <property type="protein sequence ID" value="GAA4015295.1"/>
    <property type="molecule type" value="Genomic_DNA"/>
</dbReference>
<dbReference type="InterPro" id="IPR011990">
    <property type="entry name" value="TPR-like_helical_dom_sf"/>
</dbReference>
<evidence type="ECO:0000313" key="11">
    <source>
        <dbReference type="Proteomes" id="UP001501353"/>
    </source>
</evidence>
<evidence type="ECO:0000256" key="3">
    <source>
        <dbReference type="ARBA" id="ARBA00011970"/>
    </source>
</evidence>
<evidence type="ECO:0000256" key="5">
    <source>
        <dbReference type="ARBA" id="ARBA00022679"/>
    </source>
</evidence>
<organism evidence="10 11">
    <name type="scientific">Actimicrobium antarcticum</name>
    <dbReference type="NCBI Taxonomy" id="1051899"/>
    <lineage>
        <taxon>Bacteria</taxon>
        <taxon>Pseudomonadati</taxon>
        <taxon>Pseudomonadota</taxon>
        <taxon>Betaproteobacteria</taxon>
        <taxon>Burkholderiales</taxon>
        <taxon>Oxalobacteraceae</taxon>
        <taxon>Actimicrobium</taxon>
    </lineage>
</organism>
<proteinExistence type="inferred from homology"/>
<keyword evidence="5" id="KW-0808">Transferase</keyword>
<dbReference type="PANTHER" id="PTHR44835:SF1">
    <property type="entry name" value="PROTEIN O-GLCNAC TRANSFERASE"/>
    <property type="match status" value="1"/>
</dbReference>
<dbReference type="Gene3D" id="3.10.450.50">
    <property type="match status" value="1"/>
</dbReference>
<evidence type="ECO:0000256" key="4">
    <source>
        <dbReference type="ARBA" id="ARBA00022676"/>
    </source>
</evidence>
<dbReference type="SUPFAM" id="SSF103642">
    <property type="entry name" value="Sec-C motif"/>
    <property type="match status" value="1"/>
</dbReference>
<dbReference type="Pfam" id="PF13414">
    <property type="entry name" value="TPR_11"/>
    <property type="match status" value="1"/>
</dbReference>
<keyword evidence="6" id="KW-0677">Repeat</keyword>
<dbReference type="Pfam" id="PF02810">
    <property type="entry name" value="SEC-C"/>
    <property type="match status" value="1"/>
</dbReference>
<comment type="caution">
    <text evidence="10">The sequence shown here is derived from an EMBL/GenBank/DDBJ whole genome shotgun (WGS) entry which is preliminary data.</text>
</comment>
<dbReference type="Gene3D" id="1.25.40.10">
    <property type="entry name" value="Tetratricopeptide repeat domain"/>
    <property type="match status" value="2"/>
</dbReference>
<name>A0ABP7SRL8_9BURK</name>
<dbReference type="RefSeq" id="WP_344761903.1">
    <property type="nucleotide sequence ID" value="NZ_BAAAZE010000005.1"/>
</dbReference>
<reference evidence="11" key="1">
    <citation type="journal article" date="2019" name="Int. J. Syst. Evol. Microbiol.">
        <title>The Global Catalogue of Microorganisms (GCM) 10K type strain sequencing project: providing services to taxonomists for standard genome sequencing and annotation.</title>
        <authorList>
            <consortium name="The Broad Institute Genomics Platform"/>
            <consortium name="The Broad Institute Genome Sequencing Center for Infectious Disease"/>
            <person name="Wu L."/>
            <person name="Ma J."/>
        </authorList>
    </citation>
    <scope>NUCLEOTIDE SEQUENCE [LARGE SCALE GENOMIC DNA]</scope>
    <source>
        <strain evidence="11">JCM 16673</strain>
    </source>
</reference>
<feature type="repeat" description="TPR" evidence="8">
    <location>
        <begin position="110"/>
        <end position="143"/>
    </location>
</feature>
<evidence type="ECO:0000256" key="6">
    <source>
        <dbReference type="ARBA" id="ARBA00022737"/>
    </source>
</evidence>
<dbReference type="Pfam" id="PF13432">
    <property type="entry name" value="TPR_16"/>
    <property type="match status" value="2"/>
</dbReference>
<dbReference type="InterPro" id="IPR029489">
    <property type="entry name" value="OGT/SEC/SPY_C"/>
</dbReference>
<dbReference type="SUPFAM" id="SSF48452">
    <property type="entry name" value="TPR-like"/>
    <property type="match status" value="1"/>
</dbReference>
<dbReference type="SMART" id="SM00028">
    <property type="entry name" value="TPR"/>
    <property type="match status" value="7"/>
</dbReference>
<dbReference type="Proteomes" id="UP001501353">
    <property type="component" value="Unassembled WGS sequence"/>
</dbReference>
<feature type="domain" description="O-GlcNAc transferase C-terminal" evidence="9">
    <location>
        <begin position="323"/>
        <end position="476"/>
    </location>
</feature>
<evidence type="ECO:0000256" key="1">
    <source>
        <dbReference type="ARBA" id="ARBA00004922"/>
    </source>
</evidence>
<keyword evidence="11" id="KW-1185">Reference proteome</keyword>
<evidence type="ECO:0000259" key="9">
    <source>
        <dbReference type="Pfam" id="PF13844"/>
    </source>
</evidence>
<keyword evidence="4" id="KW-0328">Glycosyltransferase</keyword>
<dbReference type="Gene3D" id="3.40.50.11380">
    <property type="match status" value="1"/>
</dbReference>
<feature type="domain" description="O-GlcNAc transferase C-terminal" evidence="9">
    <location>
        <begin position="497"/>
        <end position="661"/>
    </location>
</feature>
<evidence type="ECO:0000256" key="8">
    <source>
        <dbReference type="PROSITE-ProRule" id="PRU00339"/>
    </source>
</evidence>
<sequence length="692" mass="76785">MSKSKIQRNASCPCGSGKKYKQCCALLTDTASAASSGPSTTLTAQFALALQAFNDGQLDASASLCHQILDVDPAHADALHLSGLINFSRGDLASCVSLIRAAIVQHPSEPRYFYNLGIALLKMGERIDAVAQFRTVIRLDPLHADAHGNLAVALHELGDLAPAIESHLNAIALKPGDAVALTNYGATLNVDGQFQEAIKVLVQALAIDPDHVEAFNNLGLASQRTGYEAQAELFFRRAIELAPDNATAHFNLADSMQKQSRLEEIISSCRAGLALRPNNDVAHSNLLLYLQYSTLHTPEQVFAEHLQFARQFEEPLMRDWADHPNSRDPERRLKIGYVSADFRNHAVAYFIEAILQNHDPEQVDVFCYHNHPEQDVVTERFMSIVPHWIPCFDMSDEQLAAKIRADGIDILVDLSGHTSGNRLLTFARKPAPIQITWIGCPSTTGLTAMNYRFTDNEMDPIGTTEIYHSEKLWRLPVSAQFSPAENRAPINELPALSSSDFVFACLNNIIKITPHAIRLWAMILQSVPHAKLMLGNSDNSQIQERLKIAFENEGINKERLIFLPRLSLSDYLQIHQEIDLALDTFPYNGGTTTLHSLSMGVPVVTLAGVMPVSRCGLTILNNIGLTDFIANSSDEYIKKAQYFSRNLIELDSIRQSLKKTYAPSSETRSDLLTRSVEAAYRSMWKNWCIEIK</sequence>
<feature type="repeat" description="TPR" evidence="8">
    <location>
        <begin position="178"/>
        <end position="211"/>
    </location>
</feature>
<dbReference type="PANTHER" id="PTHR44835">
    <property type="entry name" value="UDP-N-ACETYLGLUCOSAMINE--PEPTIDE N-ACETYLGLUCOSAMINYLTRANSFERASE SPINDLY-RELATED"/>
    <property type="match status" value="1"/>
</dbReference>
<dbReference type="PROSITE" id="PS50005">
    <property type="entry name" value="TPR"/>
    <property type="match status" value="4"/>
</dbReference>
<gene>
    <name evidence="10" type="ORF">GCM10022212_07580</name>
</gene>
<evidence type="ECO:0000256" key="7">
    <source>
        <dbReference type="ARBA" id="ARBA00022803"/>
    </source>
</evidence>